<sequence>MGVRLFFRVIFILFTLYSTVKYIEYERVKHSEKPIKYSYIETDYHRGGRGGYYQMKVRYCQREYSVNISEEVSNQIKFKRMPNLYFSNLTNSVFSLWDIKRALRIYIMFTTLFAITFIPTNILYKLK</sequence>
<reference evidence="2 3" key="1">
    <citation type="submission" date="2023-04" db="EMBL/GenBank/DDBJ databases">
        <title>Draft genome sequence of acteroides sedimenti strain YN3PY1.</title>
        <authorList>
            <person name="Yoshida N."/>
        </authorList>
    </citation>
    <scope>NUCLEOTIDE SEQUENCE [LARGE SCALE GENOMIC DNA]</scope>
    <source>
        <strain evidence="2 3">YN3PY1</strain>
    </source>
</reference>
<dbReference type="EMBL" id="AP028055">
    <property type="protein sequence ID" value="BEH00165.1"/>
    <property type="molecule type" value="Genomic_DNA"/>
</dbReference>
<feature type="transmembrane region" description="Helical" evidence="1">
    <location>
        <begin position="6"/>
        <end position="23"/>
    </location>
</feature>
<dbReference type="Proteomes" id="UP001496674">
    <property type="component" value="Chromosome"/>
</dbReference>
<organism evidence="2 3">
    <name type="scientific">Bacteroides sedimenti</name>
    <dbReference type="NCBI Taxonomy" id="2136147"/>
    <lineage>
        <taxon>Bacteria</taxon>
        <taxon>Pseudomonadati</taxon>
        <taxon>Bacteroidota</taxon>
        <taxon>Bacteroidia</taxon>
        <taxon>Bacteroidales</taxon>
        <taxon>Bacteroidaceae</taxon>
        <taxon>Bacteroides</taxon>
    </lineage>
</organism>
<accession>A0ABN6ZDM0</accession>
<keyword evidence="1" id="KW-1133">Transmembrane helix</keyword>
<protein>
    <recommendedName>
        <fullName evidence="4">DUF3592 domain-containing protein</fullName>
    </recommendedName>
</protein>
<gene>
    <name evidence="2" type="ORF">BSYN_24290</name>
</gene>
<name>A0ABN6ZDM0_9BACE</name>
<keyword evidence="3" id="KW-1185">Reference proteome</keyword>
<proteinExistence type="predicted"/>
<keyword evidence="1" id="KW-0812">Transmembrane</keyword>
<feature type="transmembrane region" description="Helical" evidence="1">
    <location>
        <begin position="105"/>
        <end position="124"/>
    </location>
</feature>
<evidence type="ECO:0000313" key="3">
    <source>
        <dbReference type="Proteomes" id="UP001496674"/>
    </source>
</evidence>
<evidence type="ECO:0008006" key="4">
    <source>
        <dbReference type="Google" id="ProtNLM"/>
    </source>
</evidence>
<keyword evidence="1" id="KW-0472">Membrane</keyword>
<evidence type="ECO:0000313" key="2">
    <source>
        <dbReference type="EMBL" id="BEH00165.1"/>
    </source>
</evidence>
<evidence type="ECO:0000256" key="1">
    <source>
        <dbReference type="SAM" id="Phobius"/>
    </source>
</evidence>